<proteinExistence type="predicted"/>
<dbReference type="EMBL" id="CM001217">
    <property type="protein sequence ID" value="AES60360.1"/>
    <property type="molecule type" value="Genomic_DNA"/>
</dbReference>
<evidence type="ECO:0000256" key="1">
    <source>
        <dbReference type="SAM" id="SignalP"/>
    </source>
</evidence>
<dbReference type="Gramene" id="rna2281">
    <property type="protein sequence ID" value="RHN78648.1"/>
    <property type="gene ID" value="gene2281"/>
</dbReference>
<keyword evidence="5" id="KW-1185">Reference proteome</keyword>
<feature type="signal peptide" evidence="1">
    <location>
        <begin position="1"/>
        <end position="25"/>
    </location>
</feature>
<sequence length="83" mass="8897">MRALNNIVLVFLLLLTIIHVRPNLGVRVLNMKELRLQALDKGPVAPSGPSGCTFIPGSGGTHCPIEERNVAGHTKHHHSSAST</sequence>
<dbReference type="PaxDb" id="3880-AES60360"/>
<dbReference type="EMBL" id="PSQE01000001">
    <property type="protein sequence ID" value="RHN78648.1"/>
    <property type="molecule type" value="Genomic_DNA"/>
</dbReference>
<accession>G7I613</accession>
<reference evidence="4" key="3">
    <citation type="submission" date="2015-04" db="UniProtKB">
        <authorList>
            <consortium name="EnsemblPlants"/>
        </authorList>
    </citation>
    <scope>IDENTIFICATION</scope>
    <source>
        <strain evidence="4">cv. Jemalong A17</strain>
    </source>
</reference>
<dbReference type="AlphaFoldDB" id="G7I613"/>
<keyword evidence="1" id="KW-0732">Signal</keyword>
<dbReference type="EnsemblPlants" id="AES60360">
    <property type="protein sequence ID" value="AES60360"/>
    <property type="gene ID" value="MTR_1g044470"/>
</dbReference>
<dbReference type="Proteomes" id="UP000002051">
    <property type="component" value="Unassembled WGS sequence"/>
</dbReference>
<evidence type="ECO:0000313" key="2">
    <source>
        <dbReference type="EMBL" id="AES60360.1"/>
    </source>
</evidence>
<dbReference type="OMA" id="ESSKCTY"/>
<reference evidence="2 5" key="2">
    <citation type="journal article" date="2014" name="BMC Genomics">
        <title>An improved genome release (version Mt4.0) for the model legume Medicago truncatula.</title>
        <authorList>
            <person name="Tang H."/>
            <person name="Krishnakumar V."/>
            <person name="Bidwell S."/>
            <person name="Rosen B."/>
            <person name="Chan A."/>
            <person name="Zhou S."/>
            <person name="Gentzbittel L."/>
            <person name="Childs K.L."/>
            <person name="Yandell M."/>
            <person name="Gundlach H."/>
            <person name="Mayer K.F."/>
            <person name="Schwartz D.C."/>
            <person name="Town C.D."/>
        </authorList>
    </citation>
    <scope>GENOME REANNOTATION</scope>
    <source>
        <strain evidence="4 5">cv. Jemalong A17</strain>
    </source>
</reference>
<evidence type="ECO:0000313" key="4">
    <source>
        <dbReference type="EnsemblPlants" id="AES60360"/>
    </source>
</evidence>
<reference evidence="2 5" key="1">
    <citation type="journal article" date="2011" name="Nature">
        <title>The Medicago genome provides insight into the evolution of rhizobial symbioses.</title>
        <authorList>
            <person name="Young N.D."/>
            <person name="Debelle F."/>
            <person name="Oldroyd G.E."/>
            <person name="Geurts R."/>
            <person name="Cannon S.B."/>
            <person name="Udvardi M.K."/>
            <person name="Benedito V.A."/>
            <person name="Mayer K.F."/>
            <person name="Gouzy J."/>
            <person name="Schoof H."/>
            <person name="Van de Peer Y."/>
            <person name="Proost S."/>
            <person name="Cook D.R."/>
            <person name="Meyers B.C."/>
            <person name="Spannagl M."/>
            <person name="Cheung F."/>
            <person name="De Mita S."/>
            <person name="Krishnakumar V."/>
            <person name="Gundlach H."/>
            <person name="Zhou S."/>
            <person name="Mudge J."/>
            <person name="Bharti A.K."/>
            <person name="Murray J.D."/>
            <person name="Naoumkina M.A."/>
            <person name="Rosen B."/>
            <person name="Silverstein K.A."/>
            <person name="Tang H."/>
            <person name="Rombauts S."/>
            <person name="Zhao P.X."/>
            <person name="Zhou P."/>
            <person name="Barbe V."/>
            <person name="Bardou P."/>
            <person name="Bechner M."/>
            <person name="Bellec A."/>
            <person name="Berger A."/>
            <person name="Berges H."/>
            <person name="Bidwell S."/>
            <person name="Bisseling T."/>
            <person name="Choisne N."/>
            <person name="Couloux A."/>
            <person name="Denny R."/>
            <person name="Deshpande S."/>
            <person name="Dai X."/>
            <person name="Doyle J.J."/>
            <person name="Dudez A.M."/>
            <person name="Farmer A.D."/>
            <person name="Fouteau S."/>
            <person name="Franken C."/>
            <person name="Gibelin C."/>
            <person name="Gish J."/>
            <person name="Goldstein S."/>
            <person name="Gonzalez A.J."/>
            <person name="Green P.J."/>
            <person name="Hallab A."/>
            <person name="Hartog M."/>
            <person name="Hua A."/>
            <person name="Humphray S.J."/>
            <person name="Jeong D.H."/>
            <person name="Jing Y."/>
            <person name="Jocker A."/>
            <person name="Kenton S.M."/>
            <person name="Kim D.J."/>
            <person name="Klee K."/>
            <person name="Lai H."/>
            <person name="Lang C."/>
            <person name="Lin S."/>
            <person name="Macmil S.L."/>
            <person name="Magdelenat G."/>
            <person name="Matthews L."/>
            <person name="McCorrison J."/>
            <person name="Monaghan E.L."/>
            <person name="Mun J.H."/>
            <person name="Najar F.Z."/>
            <person name="Nicholson C."/>
            <person name="Noirot C."/>
            <person name="O'Bleness M."/>
            <person name="Paule C.R."/>
            <person name="Poulain J."/>
            <person name="Prion F."/>
            <person name="Qin B."/>
            <person name="Qu C."/>
            <person name="Retzel E.F."/>
            <person name="Riddle C."/>
            <person name="Sallet E."/>
            <person name="Samain S."/>
            <person name="Samson N."/>
            <person name="Sanders I."/>
            <person name="Saurat O."/>
            <person name="Scarpelli C."/>
            <person name="Schiex T."/>
            <person name="Segurens B."/>
            <person name="Severin A.J."/>
            <person name="Sherrier D.J."/>
            <person name="Shi R."/>
            <person name="Sims S."/>
            <person name="Singer S.R."/>
            <person name="Sinharoy S."/>
            <person name="Sterck L."/>
            <person name="Viollet A."/>
            <person name="Wang B.B."/>
            <person name="Wang K."/>
            <person name="Wang M."/>
            <person name="Wang X."/>
            <person name="Warfsmann J."/>
            <person name="Weissenbach J."/>
            <person name="White D.D."/>
            <person name="White J.D."/>
            <person name="Wiley G.B."/>
            <person name="Wincker P."/>
            <person name="Xing Y."/>
            <person name="Yang L."/>
            <person name="Yao Z."/>
            <person name="Ying F."/>
            <person name="Zhai J."/>
            <person name="Zhou L."/>
            <person name="Zuber A."/>
            <person name="Denarie J."/>
            <person name="Dixon R.A."/>
            <person name="May G.D."/>
            <person name="Schwartz D.C."/>
            <person name="Rogers J."/>
            <person name="Quetier F."/>
            <person name="Town C.D."/>
            <person name="Roe B.A."/>
        </authorList>
    </citation>
    <scope>NUCLEOTIDE SEQUENCE [LARGE SCALE GENOMIC DNA]</scope>
    <source>
        <strain evidence="2">A17</strain>
        <strain evidence="4 5">cv. Jemalong A17</strain>
    </source>
</reference>
<evidence type="ECO:0000313" key="5">
    <source>
        <dbReference type="Proteomes" id="UP000002051"/>
    </source>
</evidence>
<organism evidence="2 5">
    <name type="scientific">Medicago truncatula</name>
    <name type="common">Barrel medic</name>
    <name type="synonym">Medicago tribuloides</name>
    <dbReference type="NCBI Taxonomy" id="3880"/>
    <lineage>
        <taxon>Eukaryota</taxon>
        <taxon>Viridiplantae</taxon>
        <taxon>Streptophyta</taxon>
        <taxon>Embryophyta</taxon>
        <taxon>Tracheophyta</taxon>
        <taxon>Spermatophyta</taxon>
        <taxon>Magnoliopsida</taxon>
        <taxon>eudicotyledons</taxon>
        <taxon>Gunneridae</taxon>
        <taxon>Pentapetalae</taxon>
        <taxon>rosids</taxon>
        <taxon>fabids</taxon>
        <taxon>Fabales</taxon>
        <taxon>Fabaceae</taxon>
        <taxon>Papilionoideae</taxon>
        <taxon>50 kb inversion clade</taxon>
        <taxon>NPAAA clade</taxon>
        <taxon>Hologalegina</taxon>
        <taxon>IRL clade</taxon>
        <taxon>Trifolieae</taxon>
        <taxon>Medicago</taxon>
    </lineage>
</organism>
<dbReference type="HOGENOM" id="CLU_165084_1_0_1"/>
<keyword evidence="2" id="KW-0812">Transmembrane</keyword>
<keyword evidence="2" id="KW-0472">Membrane</keyword>
<reference evidence="3" key="4">
    <citation type="journal article" date="2018" name="Nat. Plants">
        <title>Whole-genome landscape of Medicago truncatula symbiotic genes.</title>
        <authorList>
            <person name="Pecrix Y."/>
            <person name="Gamas P."/>
            <person name="Carrere S."/>
        </authorList>
    </citation>
    <scope>NUCLEOTIDE SEQUENCE</scope>
    <source>
        <tissue evidence="3">Leaves</tissue>
    </source>
</reference>
<evidence type="ECO:0000313" key="3">
    <source>
        <dbReference type="EMBL" id="RHN78648.1"/>
    </source>
</evidence>
<feature type="chain" id="PRO_5014571971" evidence="1">
    <location>
        <begin position="26"/>
        <end position="83"/>
    </location>
</feature>
<protein>
    <submittedName>
        <fullName evidence="2">Transmembrane protein, putative</fullName>
    </submittedName>
</protein>
<dbReference type="PANTHER" id="PTHR33592:SF5">
    <property type="entry name" value="TRANSMEMBRANE PROTEIN"/>
    <property type="match status" value="1"/>
</dbReference>
<dbReference type="Proteomes" id="UP000265566">
    <property type="component" value="Chromosome 1"/>
</dbReference>
<dbReference type="PANTHER" id="PTHR33592">
    <property type="entry name" value="TRANSMEMBRANE PROTEIN"/>
    <property type="match status" value="1"/>
</dbReference>
<name>G7I613_MEDTR</name>
<gene>
    <name evidence="2" type="ordered locus">MTR_1g044470</name>
    <name evidence="3" type="ORF">MtrunA17_Chr1g0168241</name>
</gene>